<dbReference type="InterPro" id="IPR023318">
    <property type="entry name" value="Ub_act_enz_dom_a_sf"/>
</dbReference>
<dbReference type="Gene3D" id="3.50.50.80">
    <property type="entry name" value="Ubiquitin-activating enzyme E1, inactive adenylation domain, subdomain 1"/>
    <property type="match status" value="1"/>
</dbReference>
<comment type="subunit">
    <text evidence="11">Heterodimer.</text>
</comment>
<dbReference type="FunFam" id="3.40.50.720:FF:000864">
    <property type="entry name" value="SUMO-activating enzyme subunit"/>
    <property type="match status" value="1"/>
</dbReference>
<feature type="domain" description="THIF-type NAD/FAD binding fold" evidence="16">
    <location>
        <begin position="6"/>
        <end position="446"/>
    </location>
</feature>
<keyword evidence="7 11" id="KW-0833">Ubl conjugation pathway</keyword>
<dbReference type="AlphaFoldDB" id="A0ABD1Z2Z8"/>
<feature type="region of interest" description="Disordered" evidence="15">
    <location>
        <begin position="276"/>
        <end position="301"/>
    </location>
</feature>
<dbReference type="SUPFAM" id="SSF69572">
    <property type="entry name" value="Activating enzymes of the ubiquitin-like proteins"/>
    <property type="match status" value="1"/>
</dbReference>
<feature type="active site" description="Glycyl thioester intermediate" evidence="12">
    <location>
        <position position="168"/>
    </location>
</feature>
<dbReference type="Pfam" id="PF00899">
    <property type="entry name" value="ThiF"/>
    <property type="match status" value="1"/>
</dbReference>
<keyword evidence="9 11" id="KW-0067">ATP-binding</keyword>
<dbReference type="InterPro" id="IPR000594">
    <property type="entry name" value="ThiF_NAD_FAD-bd"/>
</dbReference>
<dbReference type="FunFam" id="3.40.50.720:FF:000618">
    <property type="entry name" value="SUMO-activating enzyme subunit 2"/>
    <property type="match status" value="1"/>
</dbReference>
<evidence type="ECO:0000259" key="17">
    <source>
        <dbReference type="Pfam" id="PF10585"/>
    </source>
</evidence>
<feature type="binding site" evidence="13">
    <location>
        <begin position="51"/>
        <end position="54"/>
    </location>
    <ligand>
        <name>ATP</name>
        <dbReference type="ChEBI" id="CHEBI:30616"/>
    </ligand>
</feature>
<evidence type="ECO:0000256" key="9">
    <source>
        <dbReference type="ARBA" id="ARBA00022840"/>
    </source>
</evidence>
<name>A0ABD1Z2Z8_9MARC</name>
<dbReference type="InterPro" id="IPR042449">
    <property type="entry name" value="Ub-E1_IAD_1"/>
</dbReference>
<dbReference type="GO" id="GO:0016925">
    <property type="term" value="P:protein sumoylation"/>
    <property type="evidence" value="ECO:0007669"/>
    <property type="project" value="UniProtKB-UniRule"/>
</dbReference>
<dbReference type="InterPro" id="IPR030661">
    <property type="entry name" value="Uba2"/>
</dbReference>
<sequence length="622" mass="68811">MSAMADKEAIENAKVLMVGAGGIGCELLKTLVLTGFKHIHVIDMDTIEVSNLNRQFLFRKRHVGQSKAQVAREAVLRFRPDVDIVAHHANVKSPQFGVGYFQQFNLVLNGLDNLDARRHVNRLCLAADVPLVESGTTGYLGQVTVHMKGTTECYECQPKPAPKTYPVCTITSTPSKPVHCIVWAKDLPFLKLFGDKSLSNDLDVRSSGADSSVEQEEASFFDVQDGESSKAYAARVFDRLFGQNIDIALKNEGAWKERRKPTPLYLDSIWTSEEKYDERADHGSENGHENGSVQEEKPKDDGAALSAMTGLGLKNPQEIWSVKDNARVFLETVRLFLDNRKEELGRLTFDKDDQLAVEFVTAAANLRANSFGIPMQTMFDVKGIAGNIIHAIATTNAIVAGLIVLEALKLLGKDRGASRMTYCLEHASRKLLLMPCEMDVPNPKCYVCSQTPLVLEVNTKTVTLRDVVNKIARKKLGASFPTIMQGYNVLCETGDDIDKHSAAIYEAKLDTKLDALTPVPLVNGVEITIEDLQQEFSCIVHVKHREDFSEEEDDQMRLGGLELLTATTTVVAKDTDVALKATVDVHAASLDEDLVMIDGENAPVVKRKLEERQEPSQKRLKT</sequence>
<keyword evidence="20" id="KW-1185">Reference proteome</keyword>
<dbReference type="InterPro" id="IPR045886">
    <property type="entry name" value="ThiF/MoeB/HesA"/>
</dbReference>
<feature type="binding site" evidence="13">
    <location>
        <begin position="112"/>
        <end position="117"/>
    </location>
    <ligand>
        <name>ATP</name>
        <dbReference type="ChEBI" id="CHEBI:30616"/>
    </ligand>
</feature>
<dbReference type="FunFam" id="3.50.50.80:FF:000002">
    <property type="entry name" value="SUMO-activating enzyme subunit 2"/>
    <property type="match status" value="1"/>
</dbReference>
<dbReference type="PIRSF" id="PIRSF039133">
    <property type="entry name" value="SUMO_E1B"/>
    <property type="match status" value="1"/>
</dbReference>
<evidence type="ECO:0000256" key="5">
    <source>
        <dbReference type="ARBA" id="ARBA00022723"/>
    </source>
</evidence>
<dbReference type="InterPro" id="IPR035985">
    <property type="entry name" value="Ubiquitin-activating_enz"/>
</dbReference>
<dbReference type="GO" id="GO:0031510">
    <property type="term" value="C:SUMO activating enzyme complex"/>
    <property type="evidence" value="ECO:0007669"/>
    <property type="project" value="UniProtKB-UniRule"/>
</dbReference>
<evidence type="ECO:0000256" key="3">
    <source>
        <dbReference type="ARBA" id="ARBA00005673"/>
    </source>
</evidence>
<evidence type="ECO:0000256" key="1">
    <source>
        <dbReference type="ARBA" id="ARBA00004123"/>
    </source>
</evidence>
<dbReference type="EMBL" id="JBHFFA010000002">
    <property type="protein sequence ID" value="KAL2642149.1"/>
    <property type="molecule type" value="Genomic_DNA"/>
</dbReference>
<dbReference type="GO" id="GO:0005524">
    <property type="term" value="F:ATP binding"/>
    <property type="evidence" value="ECO:0007669"/>
    <property type="project" value="UniProtKB-UniRule"/>
</dbReference>
<dbReference type="PROSITE" id="PS51257">
    <property type="entry name" value="PROKAR_LIPOPROTEIN"/>
    <property type="match status" value="1"/>
</dbReference>
<dbReference type="InterPro" id="IPR019572">
    <property type="entry name" value="UBA_E1_SCCH"/>
</dbReference>
<dbReference type="Proteomes" id="UP001605036">
    <property type="component" value="Unassembled WGS sequence"/>
</dbReference>
<feature type="domain" description="Ubiquitin-activating enzyme SCCH" evidence="17">
    <location>
        <begin position="338"/>
        <end position="382"/>
    </location>
</feature>
<accession>A0ABD1Z2Z8</accession>
<evidence type="ECO:0000256" key="4">
    <source>
        <dbReference type="ARBA" id="ARBA00022679"/>
    </source>
</evidence>
<keyword evidence="6 11" id="KW-0547">Nucleotide-binding</keyword>
<evidence type="ECO:0000256" key="6">
    <source>
        <dbReference type="ARBA" id="ARBA00022741"/>
    </source>
</evidence>
<feature type="binding site" evidence="14">
    <location>
        <position position="445"/>
    </location>
    <ligand>
        <name>Zn(2+)</name>
        <dbReference type="ChEBI" id="CHEBI:29105"/>
    </ligand>
</feature>
<evidence type="ECO:0000313" key="19">
    <source>
        <dbReference type="EMBL" id="KAL2642149.1"/>
    </source>
</evidence>
<comment type="similarity">
    <text evidence="3 11">Belongs to the ubiquitin-activating E1 family.</text>
</comment>
<keyword evidence="8 11" id="KW-0862">Zinc</keyword>
<protein>
    <recommendedName>
        <fullName evidence="11">SUMO-activating enzyme subunit</fullName>
    </recommendedName>
</protein>
<organism evidence="19 20">
    <name type="scientific">Riccia fluitans</name>
    <dbReference type="NCBI Taxonomy" id="41844"/>
    <lineage>
        <taxon>Eukaryota</taxon>
        <taxon>Viridiplantae</taxon>
        <taxon>Streptophyta</taxon>
        <taxon>Embryophyta</taxon>
        <taxon>Marchantiophyta</taxon>
        <taxon>Marchantiopsida</taxon>
        <taxon>Marchantiidae</taxon>
        <taxon>Marchantiales</taxon>
        <taxon>Ricciaceae</taxon>
        <taxon>Riccia</taxon>
    </lineage>
</organism>
<feature type="binding site" evidence="13">
    <location>
        <position position="67"/>
    </location>
    <ligand>
        <name>ATP</name>
        <dbReference type="ChEBI" id="CHEBI:30616"/>
    </ligand>
</feature>
<comment type="caution">
    <text evidence="19">The sequence shown here is derived from an EMBL/GenBank/DDBJ whole genome shotgun (WGS) entry which is preliminary data.</text>
</comment>
<feature type="binding site" evidence="14">
    <location>
        <position position="153"/>
    </location>
    <ligand>
        <name>Zn(2+)</name>
        <dbReference type="ChEBI" id="CHEBI:29105"/>
    </ligand>
</feature>
<feature type="binding site" evidence="13">
    <location>
        <begin position="19"/>
        <end position="24"/>
    </location>
    <ligand>
        <name>ATP</name>
        <dbReference type="ChEBI" id="CHEBI:30616"/>
    </ligand>
</feature>
<evidence type="ECO:0000259" key="16">
    <source>
        <dbReference type="Pfam" id="PF00899"/>
    </source>
</evidence>
<evidence type="ECO:0000256" key="11">
    <source>
        <dbReference type="PIRNR" id="PIRNR039133"/>
    </source>
</evidence>
<evidence type="ECO:0000256" key="7">
    <source>
        <dbReference type="ARBA" id="ARBA00022786"/>
    </source>
</evidence>
<dbReference type="PANTHER" id="PTHR10953">
    <property type="entry name" value="UBIQUITIN-ACTIVATING ENZYME E1"/>
    <property type="match status" value="1"/>
</dbReference>
<evidence type="ECO:0000256" key="8">
    <source>
        <dbReference type="ARBA" id="ARBA00022833"/>
    </source>
</evidence>
<keyword evidence="5 11" id="KW-0479">Metal-binding</keyword>
<evidence type="ECO:0000256" key="13">
    <source>
        <dbReference type="PIRSR" id="PIRSR039133-2"/>
    </source>
</evidence>
<dbReference type="CDD" id="cd01489">
    <property type="entry name" value="Uba2_SUMO"/>
    <property type="match status" value="1"/>
</dbReference>
<gene>
    <name evidence="19" type="ORF">R1flu_009736</name>
</gene>
<comment type="pathway">
    <text evidence="2 11">Protein modification; protein sumoylation.</text>
</comment>
<feature type="binding site" evidence="13">
    <location>
        <position position="43"/>
    </location>
    <ligand>
        <name>ATP</name>
        <dbReference type="ChEBI" id="CHEBI:30616"/>
    </ligand>
</feature>
<dbReference type="GO" id="GO:0016740">
    <property type="term" value="F:transferase activity"/>
    <property type="evidence" value="ECO:0007669"/>
    <property type="project" value="UniProtKB-KW"/>
</dbReference>
<evidence type="ECO:0000256" key="10">
    <source>
        <dbReference type="ARBA" id="ARBA00023242"/>
    </source>
</evidence>
<dbReference type="InterPro" id="IPR028077">
    <property type="entry name" value="UAE_UbL_dom"/>
</dbReference>
<reference evidence="19 20" key="1">
    <citation type="submission" date="2024-09" db="EMBL/GenBank/DDBJ databases">
        <title>Chromosome-scale assembly of Riccia fluitans.</title>
        <authorList>
            <person name="Paukszto L."/>
            <person name="Sawicki J."/>
            <person name="Karawczyk K."/>
            <person name="Piernik-Szablinska J."/>
            <person name="Szczecinska M."/>
            <person name="Mazdziarz M."/>
        </authorList>
    </citation>
    <scope>NUCLEOTIDE SEQUENCE [LARGE SCALE GENOMIC DNA]</scope>
    <source>
        <strain evidence="19">Rf_01</strain>
        <tissue evidence="19">Aerial parts of the thallus</tissue>
    </source>
</reference>
<dbReference type="Pfam" id="PF10585">
    <property type="entry name" value="UBA_E1_SCCH"/>
    <property type="match status" value="1"/>
</dbReference>
<dbReference type="Gene3D" id="3.10.290.20">
    <property type="entry name" value="Ubiquitin-like 2 activating enzyme e1b. Chain: B, domain 3"/>
    <property type="match status" value="1"/>
</dbReference>
<feature type="domain" description="Ubiquitin/SUMO-activating enzyme ubiquitin-like" evidence="18">
    <location>
        <begin position="455"/>
        <end position="548"/>
    </location>
</feature>
<dbReference type="Pfam" id="PF14732">
    <property type="entry name" value="UAE_UbL"/>
    <property type="match status" value="1"/>
</dbReference>
<evidence type="ECO:0000256" key="14">
    <source>
        <dbReference type="PIRSR" id="PIRSR039133-3"/>
    </source>
</evidence>
<keyword evidence="4" id="KW-0808">Transferase</keyword>
<dbReference type="PANTHER" id="PTHR10953:SF5">
    <property type="entry name" value="SUMO-ACTIVATING ENZYME SUBUNIT 2"/>
    <property type="match status" value="1"/>
</dbReference>
<dbReference type="GO" id="GO:0019948">
    <property type="term" value="F:SUMO activating enzyme activity"/>
    <property type="evidence" value="ECO:0007669"/>
    <property type="project" value="UniProtKB-UniRule"/>
</dbReference>
<evidence type="ECO:0000259" key="18">
    <source>
        <dbReference type="Pfam" id="PF14732"/>
    </source>
</evidence>
<dbReference type="Gene3D" id="1.10.10.520">
    <property type="entry name" value="Ubiquitin activating enzymes (Uba3). Chain: B, domain 2"/>
    <property type="match status" value="1"/>
</dbReference>
<keyword evidence="10" id="KW-0539">Nucleus</keyword>
<dbReference type="GO" id="GO:0046872">
    <property type="term" value="F:metal ion binding"/>
    <property type="evidence" value="ECO:0007669"/>
    <property type="project" value="UniProtKB-KW"/>
</dbReference>
<comment type="subcellular location">
    <subcellularLocation>
        <location evidence="1">Nucleus</location>
    </subcellularLocation>
</comment>
<evidence type="ECO:0000256" key="15">
    <source>
        <dbReference type="SAM" id="MobiDB-lite"/>
    </source>
</evidence>
<evidence type="ECO:0000256" key="2">
    <source>
        <dbReference type="ARBA" id="ARBA00004718"/>
    </source>
</evidence>
<feature type="binding site" evidence="14">
    <location>
        <position position="156"/>
    </location>
    <ligand>
        <name>Zn(2+)</name>
        <dbReference type="ChEBI" id="CHEBI:29105"/>
    </ligand>
</feature>
<evidence type="ECO:0000256" key="12">
    <source>
        <dbReference type="PIRSR" id="PIRSR039133-1"/>
    </source>
</evidence>
<feature type="binding site" evidence="14">
    <location>
        <position position="448"/>
    </location>
    <ligand>
        <name>Zn(2+)</name>
        <dbReference type="ChEBI" id="CHEBI:29105"/>
    </ligand>
</feature>
<proteinExistence type="inferred from homology"/>
<evidence type="ECO:0000313" key="20">
    <source>
        <dbReference type="Proteomes" id="UP001605036"/>
    </source>
</evidence>